<name>A0ABS5XVA2_9MICO</name>
<evidence type="ECO:0000256" key="1">
    <source>
        <dbReference type="SAM" id="MobiDB-lite"/>
    </source>
</evidence>
<sequence>MSLPDLAGTHAPRLRDRVRMGAWGALWMLVALKKPSVGGVIIALFSWLAVPVALVGEAMIVLGKPVWWLLPPAIIVWALVMVAVMAATHRQTPQQRSYLSDDGTTIFRIREKRDNRREPDQGSTFIVDNFCRSLRAPKGGALQLIKSLHPQLAEAVDAVDAATEITAAHPALAERYRQIDPLLKSRGTAFPRGEKLYRPRKSEKDRGASQSA</sequence>
<organism evidence="3 4">
    <name type="scientific">Microbacterium flavum</name>
    <dbReference type="NCBI Taxonomy" id="415216"/>
    <lineage>
        <taxon>Bacteria</taxon>
        <taxon>Bacillati</taxon>
        <taxon>Actinomycetota</taxon>
        <taxon>Actinomycetes</taxon>
        <taxon>Micrococcales</taxon>
        <taxon>Microbacteriaceae</taxon>
        <taxon>Microbacterium</taxon>
    </lineage>
</organism>
<feature type="transmembrane region" description="Helical" evidence="2">
    <location>
        <begin position="66"/>
        <end position="87"/>
    </location>
</feature>
<feature type="compositionally biased region" description="Basic and acidic residues" evidence="1">
    <location>
        <begin position="192"/>
        <end position="212"/>
    </location>
</feature>
<evidence type="ECO:0000313" key="4">
    <source>
        <dbReference type="Proteomes" id="UP000740605"/>
    </source>
</evidence>
<keyword evidence="4" id="KW-1185">Reference proteome</keyword>
<comment type="caution">
    <text evidence="3">The sequence shown here is derived from an EMBL/GenBank/DDBJ whole genome shotgun (WGS) entry which is preliminary data.</text>
</comment>
<proteinExistence type="predicted"/>
<keyword evidence="2" id="KW-1133">Transmembrane helix</keyword>
<keyword evidence="2" id="KW-0812">Transmembrane</keyword>
<feature type="transmembrane region" description="Helical" evidence="2">
    <location>
        <begin position="37"/>
        <end position="60"/>
    </location>
</feature>
<keyword evidence="2" id="KW-0472">Membrane</keyword>
<dbReference type="Proteomes" id="UP000740605">
    <property type="component" value="Unassembled WGS sequence"/>
</dbReference>
<evidence type="ECO:0000313" key="3">
    <source>
        <dbReference type="EMBL" id="MBT8798445.1"/>
    </source>
</evidence>
<dbReference type="RefSeq" id="WP_215487673.1">
    <property type="nucleotide sequence ID" value="NZ_BAAAPJ010000006.1"/>
</dbReference>
<gene>
    <name evidence="3" type="ORF">J0P97_10215</name>
</gene>
<protein>
    <submittedName>
        <fullName evidence="3">Uncharacterized protein</fullName>
    </submittedName>
</protein>
<feature type="region of interest" description="Disordered" evidence="1">
    <location>
        <begin position="188"/>
        <end position="212"/>
    </location>
</feature>
<dbReference type="EMBL" id="JAFLHG010000008">
    <property type="protein sequence ID" value="MBT8798445.1"/>
    <property type="molecule type" value="Genomic_DNA"/>
</dbReference>
<evidence type="ECO:0000256" key="2">
    <source>
        <dbReference type="SAM" id="Phobius"/>
    </source>
</evidence>
<reference evidence="3 4" key="1">
    <citation type="submission" date="2021-03" db="EMBL/GenBank/DDBJ databases">
        <title>Microbacterium pauli sp. nov., isolated from microfiltered milk.</title>
        <authorList>
            <person name="Bellassi P."/>
            <person name="Fontana A."/>
            <person name="Callegari M.L."/>
            <person name="Lorenzo M."/>
            <person name="Cappa F."/>
        </authorList>
    </citation>
    <scope>NUCLEOTIDE SEQUENCE [LARGE SCALE GENOMIC DNA]</scope>
    <source>
        <strain evidence="3 4">DSM 18909</strain>
    </source>
</reference>
<accession>A0ABS5XVA2</accession>